<dbReference type="EMBL" id="JACBZF010000003">
    <property type="protein sequence ID" value="NYH95573.1"/>
    <property type="molecule type" value="Genomic_DNA"/>
</dbReference>
<dbReference type="AlphaFoldDB" id="A0A7Y9XYF6"/>
<organism evidence="2 3">
    <name type="scientific">Novosphingobium marinum</name>
    <dbReference type="NCBI Taxonomy" id="1514948"/>
    <lineage>
        <taxon>Bacteria</taxon>
        <taxon>Pseudomonadati</taxon>
        <taxon>Pseudomonadota</taxon>
        <taxon>Alphaproteobacteria</taxon>
        <taxon>Sphingomonadales</taxon>
        <taxon>Sphingomonadaceae</taxon>
        <taxon>Novosphingobium</taxon>
    </lineage>
</organism>
<protein>
    <recommendedName>
        <fullName evidence="4">PAS domain-containing protein</fullName>
    </recommendedName>
</protein>
<evidence type="ECO:0008006" key="4">
    <source>
        <dbReference type="Google" id="ProtNLM"/>
    </source>
</evidence>
<evidence type="ECO:0000313" key="2">
    <source>
        <dbReference type="EMBL" id="NYH95573.1"/>
    </source>
</evidence>
<accession>A0A7Y9XYF6</accession>
<comment type="caution">
    <text evidence="2">The sequence shown here is derived from an EMBL/GenBank/DDBJ whole genome shotgun (WGS) entry which is preliminary data.</text>
</comment>
<name>A0A7Y9XYF6_9SPHN</name>
<reference evidence="2 3" key="1">
    <citation type="submission" date="2020-07" db="EMBL/GenBank/DDBJ databases">
        <title>Genomic Encyclopedia of Type Strains, Phase IV (KMG-IV): sequencing the most valuable type-strain genomes for metagenomic binning, comparative biology and taxonomic classification.</title>
        <authorList>
            <person name="Goeker M."/>
        </authorList>
    </citation>
    <scope>NUCLEOTIDE SEQUENCE [LARGE SCALE GENOMIC DNA]</scope>
    <source>
        <strain evidence="2 3">DSM 29043</strain>
    </source>
</reference>
<gene>
    <name evidence="2" type="ORF">FHS75_001902</name>
</gene>
<dbReference type="RefSeq" id="WP_179407492.1">
    <property type="nucleotide sequence ID" value="NZ_BMGF01000003.1"/>
</dbReference>
<dbReference type="Proteomes" id="UP000522081">
    <property type="component" value="Unassembled WGS sequence"/>
</dbReference>
<proteinExistence type="predicted"/>
<sequence length="452" mass="49681">MDSLRGHFPEDHGSGESHDFDLSDDESDREVPPVAIGQDERRMQVRAYNFWVAMLADRNFPSIEDLDPERLPDFGPYSVLLDFSSGMEDPAIRFLGDRLGAECGAGSTISQLSDVPARSLLSRITDHYMQILANQAPIGFEAEFVNQRGTTILYRGILLPFSSDDDTIDFIYGVINWKELADQKTTDELLLEIDQALEPRTEARREDGPLTEWADGPAELPVQSIEPDDFSQPDTLIPEPSFGQATAVSDTDCGTLADTLASARELAEAARCSEERSRRALYAAIGRAYDFSLSAARESEQLAALLEDAGIAVQERAPMTPVVKLVFGAGYDKTRLAEYACALDHAHRVGMARGTLEDHLSSLPGGLKAFVAEERLVRRGDNPPQALITAPRPGIARKLRKIEPRTFAEVASEGEEFTLLVARRLPDGEVVFLGEISDNVPLLEKAARHLIG</sequence>
<evidence type="ECO:0000256" key="1">
    <source>
        <dbReference type="SAM" id="MobiDB-lite"/>
    </source>
</evidence>
<evidence type="ECO:0000313" key="3">
    <source>
        <dbReference type="Proteomes" id="UP000522081"/>
    </source>
</evidence>
<keyword evidence="3" id="KW-1185">Reference proteome</keyword>
<feature type="region of interest" description="Disordered" evidence="1">
    <location>
        <begin position="1"/>
        <end position="38"/>
    </location>
</feature>
<feature type="compositionally biased region" description="Basic and acidic residues" evidence="1">
    <location>
        <begin position="1"/>
        <end position="21"/>
    </location>
</feature>